<gene>
    <name evidence="2" type="ORF">C8P66_12172</name>
</gene>
<sequence>MRPHYSTPRPPGRMTDLEWTTLSPYILWHRAGRPVANLRMRIDALFWVAATGKPWKDLPEEFGRPDTASRHFRRLTQRHLWQRLLHALADPKAPPGLKSLEHWICRACQRAYRLGGMSLITTARRLGFHTALRGPSWMLPDADLSELILRVTDHWLKRLPMGVPRGIFALCGRLLATAGGRRRVPRYLWPK</sequence>
<evidence type="ECO:0000313" key="3">
    <source>
        <dbReference type="Proteomes" id="UP000249688"/>
    </source>
</evidence>
<dbReference type="PANTHER" id="PTHR46637">
    <property type="entry name" value="TIS1421-TRANSPOSASE PROTEIN A"/>
    <property type="match status" value="1"/>
</dbReference>
<dbReference type="AlphaFoldDB" id="A0A2W7I3W2"/>
<comment type="caution">
    <text evidence="2">The sequence shown here is derived from an EMBL/GenBank/DDBJ whole genome shotgun (WGS) entry which is preliminary data.</text>
</comment>
<dbReference type="PANTHER" id="PTHR46637:SF1">
    <property type="entry name" value="BLL5188 PROTEIN"/>
    <property type="match status" value="1"/>
</dbReference>
<evidence type="ECO:0000259" key="1">
    <source>
        <dbReference type="Pfam" id="PF13340"/>
    </source>
</evidence>
<keyword evidence="3" id="KW-1185">Reference proteome</keyword>
<dbReference type="InterPro" id="IPR025161">
    <property type="entry name" value="IS402-like_dom"/>
</dbReference>
<evidence type="ECO:0000313" key="2">
    <source>
        <dbReference type="EMBL" id="PZW41364.1"/>
    </source>
</evidence>
<accession>A0A2W7I3W2</accession>
<dbReference type="EMBL" id="QKYU01000021">
    <property type="protein sequence ID" value="PZW41364.1"/>
    <property type="molecule type" value="Genomic_DNA"/>
</dbReference>
<dbReference type="InterPro" id="IPR052909">
    <property type="entry name" value="Transposase_6_like"/>
</dbReference>
<dbReference type="Proteomes" id="UP000249688">
    <property type="component" value="Unassembled WGS sequence"/>
</dbReference>
<protein>
    <submittedName>
        <fullName evidence="2">Putative transposase of IS4/5 family DUF4096</fullName>
    </submittedName>
</protein>
<organism evidence="2 3">
    <name type="scientific">Humitalea rosea</name>
    <dbReference type="NCBI Taxonomy" id="990373"/>
    <lineage>
        <taxon>Bacteria</taxon>
        <taxon>Pseudomonadati</taxon>
        <taxon>Pseudomonadota</taxon>
        <taxon>Alphaproteobacteria</taxon>
        <taxon>Acetobacterales</taxon>
        <taxon>Roseomonadaceae</taxon>
        <taxon>Humitalea</taxon>
    </lineage>
</organism>
<feature type="domain" description="Insertion element IS402-like" evidence="1">
    <location>
        <begin position="14"/>
        <end position="84"/>
    </location>
</feature>
<proteinExistence type="predicted"/>
<name>A0A2W7I3W2_9PROT</name>
<dbReference type="Pfam" id="PF13340">
    <property type="entry name" value="DUF4096"/>
    <property type="match status" value="1"/>
</dbReference>
<reference evidence="2 3" key="1">
    <citation type="submission" date="2018-06" db="EMBL/GenBank/DDBJ databases">
        <title>Genomic Encyclopedia of Archaeal and Bacterial Type Strains, Phase II (KMG-II): from individual species to whole genera.</title>
        <authorList>
            <person name="Goeker M."/>
        </authorList>
    </citation>
    <scope>NUCLEOTIDE SEQUENCE [LARGE SCALE GENOMIC DNA]</scope>
    <source>
        <strain evidence="2 3">DSM 24525</strain>
    </source>
</reference>